<evidence type="ECO:0000313" key="3">
    <source>
        <dbReference type="Proteomes" id="UP000756921"/>
    </source>
</evidence>
<dbReference type="EMBL" id="WJXW01000002">
    <property type="protein sequence ID" value="KAF9739036.1"/>
    <property type="molecule type" value="Genomic_DNA"/>
</dbReference>
<feature type="compositionally biased region" description="Polar residues" evidence="1">
    <location>
        <begin position="41"/>
        <end position="50"/>
    </location>
</feature>
<proteinExistence type="predicted"/>
<evidence type="ECO:0000313" key="2">
    <source>
        <dbReference type="EMBL" id="KAF9739036.1"/>
    </source>
</evidence>
<dbReference type="AlphaFoldDB" id="A0A9P6GPI7"/>
<comment type="caution">
    <text evidence="2">The sequence shown here is derived from an EMBL/GenBank/DDBJ whole genome shotgun (WGS) entry which is preliminary data.</text>
</comment>
<accession>A0A9P6GPI7</accession>
<sequence length="195" mass="20239">MGVALRPELDPCRRPSAIGLRSGLKLPALPRVHPHARSARSAHSTCSRPPQSRAGLPLLITIPLLHVLLLAASNLSRAPSSRTLHATHAVHFPSPPVTIYPACRVSHGYKDVCASAPDVRSSTAKGAGCAAPWLPCLAGQEDPRPRKTGRRGAGVLGVCAQPGREGPEGCAARRGVTLGPGIVVVAERSLGCPPV</sequence>
<protein>
    <submittedName>
        <fullName evidence="2">Uncharacterized protein</fullName>
    </submittedName>
</protein>
<reference evidence="2" key="1">
    <citation type="journal article" date="2020" name="Mol. Plant Microbe Interact.">
        <title>Genome Sequence of the Biocontrol Agent Coniothyrium minitans strain Conio (IMI 134523).</title>
        <authorList>
            <person name="Patel D."/>
            <person name="Shittu T.A."/>
            <person name="Baroncelli R."/>
            <person name="Muthumeenakshi S."/>
            <person name="Osborne T.H."/>
            <person name="Janganan T.K."/>
            <person name="Sreenivasaprasad S."/>
        </authorList>
    </citation>
    <scope>NUCLEOTIDE SEQUENCE</scope>
    <source>
        <strain evidence="2">Conio</strain>
    </source>
</reference>
<gene>
    <name evidence="2" type="ORF">PMIN01_01670</name>
</gene>
<name>A0A9P6GPI7_9PLEO</name>
<organism evidence="2 3">
    <name type="scientific">Paraphaeosphaeria minitans</name>
    <dbReference type="NCBI Taxonomy" id="565426"/>
    <lineage>
        <taxon>Eukaryota</taxon>
        <taxon>Fungi</taxon>
        <taxon>Dikarya</taxon>
        <taxon>Ascomycota</taxon>
        <taxon>Pezizomycotina</taxon>
        <taxon>Dothideomycetes</taxon>
        <taxon>Pleosporomycetidae</taxon>
        <taxon>Pleosporales</taxon>
        <taxon>Massarineae</taxon>
        <taxon>Didymosphaeriaceae</taxon>
        <taxon>Paraphaeosphaeria</taxon>
    </lineage>
</organism>
<keyword evidence="3" id="KW-1185">Reference proteome</keyword>
<feature type="region of interest" description="Disordered" evidence="1">
    <location>
        <begin position="32"/>
        <end position="51"/>
    </location>
</feature>
<dbReference type="Proteomes" id="UP000756921">
    <property type="component" value="Unassembled WGS sequence"/>
</dbReference>
<evidence type="ECO:0000256" key="1">
    <source>
        <dbReference type="SAM" id="MobiDB-lite"/>
    </source>
</evidence>